<accession>A0ABD6AAE0</accession>
<sequence length="176" mass="18273">MDPGRDRDGEPSGVRRAAERDVPPGGTEADESVTNPSDDVRVRRVGNPPPVPDVVEWRCPHCAMHHPRNSPPCSRCGNPTLERVAVVLDPPEETVGLRARALAAGRAAVPIAGLMLAVVGGAVVLYGGLAGTNTQAYVASGELPPSARILVVAGVAVLAVGAFLLFAGTRQPREPL</sequence>
<evidence type="ECO:0000313" key="4">
    <source>
        <dbReference type="Proteomes" id="UP001596547"/>
    </source>
</evidence>
<evidence type="ECO:0000313" key="3">
    <source>
        <dbReference type="EMBL" id="MFC7317380.1"/>
    </source>
</evidence>
<evidence type="ECO:0000256" key="2">
    <source>
        <dbReference type="SAM" id="Phobius"/>
    </source>
</evidence>
<dbReference type="GeneID" id="79315950"/>
<evidence type="ECO:0008006" key="5">
    <source>
        <dbReference type="Google" id="ProtNLM"/>
    </source>
</evidence>
<keyword evidence="4" id="KW-1185">Reference proteome</keyword>
<feature type="compositionally biased region" description="Basic and acidic residues" evidence="1">
    <location>
        <begin position="1"/>
        <end position="10"/>
    </location>
</feature>
<dbReference type="EMBL" id="JBHTBF010000002">
    <property type="protein sequence ID" value="MFC7317380.1"/>
    <property type="molecule type" value="Genomic_DNA"/>
</dbReference>
<dbReference type="Proteomes" id="UP001596547">
    <property type="component" value="Unassembled WGS sequence"/>
</dbReference>
<reference evidence="3 4" key="1">
    <citation type="journal article" date="2019" name="Int. J. Syst. Evol. Microbiol.">
        <title>The Global Catalogue of Microorganisms (GCM) 10K type strain sequencing project: providing services to taxonomists for standard genome sequencing and annotation.</title>
        <authorList>
            <consortium name="The Broad Institute Genomics Platform"/>
            <consortium name="The Broad Institute Genome Sequencing Center for Infectious Disease"/>
            <person name="Wu L."/>
            <person name="Ma J."/>
        </authorList>
    </citation>
    <scope>NUCLEOTIDE SEQUENCE [LARGE SCALE GENOMIC DNA]</scope>
    <source>
        <strain evidence="3 4">PSR21</strain>
    </source>
</reference>
<keyword evidence="2" id="KW-0472">Membrane</keyword>
<evidence type="ECO:0000256" key="1">
    <source>
        <dbReference type="SAM" id="MobiDB-lite"/>
    </source>
</evidence>
<dbReference type="RefSeq" id="WP_276303372.1">
    <property type="nucleotide sequence ID" value="NZ_CP119992.1"/>
</dbReference>
<keyword evidence="2" id="KW-0812">Transmembrane</keyword>
<feature type="transmembrane region" description="Helical" evidence="2">
    <location>
        <begin position="149"/>
        <end position="167"/>
    </location>
</feature>
<proteinExistence type="predicted"/>
<feature type="region of interest" description="Disordered" evidence="1">
    <location>
        <begin position="1"/>
        <end position="48"/>
    </location>
</feature>
<keyword evidence="2" id="KW-1133">Transmembrane helix</keyword>
<name>A0ABD6AAE0_9EURY</name>
<dbReference type="InterPro" id="IPR036283">
    <property type="entry name" value="NOB1_Zf-like_sf"/>
</dbReference>
<dbReference type="SUPFAM" id="SSF144206">
    <property type="entry name" value="NOB1 zinc finger-like"/>
    <property type="match status" value="1"/>
</dbReference>
<feature type="transmembrane region" description="Helical" evidence="2">
    <location>
        <begin position="107"/>
        <end position="129"/>
    </location>
</feature>
<comment type="caution">
    <text evidence="3">The sequence shown here is derived from an EMBL/GenBank/DDBJ whole genome shotgun (WGS) entry which is preliminary data.</text>
</comment>
<protein>
    <recommendedName>
        <fullName evidence="5">RanBP2-type domain-containing protein</fullName>
    </recommendedName>
</protein>
<gene>
    <name evidence="3" type="ORF">ACFQPE_11365</name>
</gene>
<dbReference type="AlphaFoldDB" id="A0ABD6AAE0"/>
<organism evidence="3 4">
    <name type="scientific">Halomarina halobia</name>
    <dbReference type="NCBI Taxonomy" id="3033386"/>
    <lineage>
        <taxon>Archaea</taxon>
        <taxon>Methanobacteriati</taxon>
        <taxon>Methanobacteriota</taxon>
        <taxon>Stenosarchaea group</taxon>
        <taxon>Halobacteria</taxon>
        <taxon>Halobacteriales</taxon>
        <taxon>Natronomonadaceae</taxon>
        <taxon>Halomarina</taxon>
    </lineage>
</organism>